<dbReference type="InterPro" id="IPR016040">
    <property type="entry name" value="NAD(P)-bd_dom"/>
</dbReference>
<evidence type="ECO:0000256" key="4">
    <source>
        <dbReference type="SAM" id="MobiDB-lite"/>
    </source>
</evidence>
<dbReference type="Gene3D" id="3.40.50.720">
    <property type="entry name" value="NAD(P)-binding Rossmann-like Domain"/>
    <property type="match status" value="2"/>
</dbReference>
<reference evidence="6 7" key="1">
    <citation type="submission" date="2021-02" db="EMBL/GenBank/DDBJ databases">
        <title>Leishmania (Mundinia) enrietti genome sequencing and assembly.</title>
        <authorList>
            <person name="Almutairi H."/>
            <person name="Gatherer D."/>
        </authorList>
    </citation>
    <scope>NUCLEOTIDE SEQUENCE [LARGE SCALE GENOMIC DNA]</scope>
    <source>
        <strain evidence="6">CUR178</strain>
    </source>
</reference>
<dbReference type="GeneID" id="94171216"/>
<dbReference type="InterPro" id="IPR005888">
    <property type="entry name" value="dTDP_Gluc_deHydtase"/>
</dbReference>
<evidence type="ECO:0000256" key="1">
    <source>
        <dbReference type="ARBA" id="ARBA00001911"/>
    </source>
</evidence>
<dbReference type="GO" id="GO:0008460">
    <property type="term" value="F:dTDP-glucose 4,6-dehydratase activity"/>
    <property type="evidence" value="ECO:0007669"/>
    <property type="project" value="InterPro"/>
</dbReference>
<dbReference type="OrthoDB" id="16464at2759"/>
<dbReference type="AlphaFoldDB" id="A0A836GKK0"/>
<evidence type="ECO:0000256" key="3">
    <source>
        <dbReference type="ARBA" id="ARBA00023239"/>
    </source>
</evidence>
<dbReference type="CDD" id="cd05246">
    <property type="entry name" value="dTDP_GD_SDR_e"/>
    <property type="match status" value="1"/>
</dbReference>
<name>A0A836GKK0_LEIEN</name>
<organism evidence="6 7">
    <name type="scientific">Leishmania enriettii</name>
    <dbReference type="NCBI Taxonomy" id="5663"/>
    <lineage>
        <taxon>Eukaryota</taxon>
        <taxon>Discoba</taxon>
        <taxon>Euglenozoa</taxon>
        <taxon>Kinetoplastea</taxon>
        <taxon>Metakinetoplastina</taxon>
        <taxon>Trypanosomatida</taxon>
        <taxon>Trypanosomatidae</taxon>
        <taxon>Leishmaniinae</taxon>
        <taxon>Leishmania</taxon>
    </lineage>
</organism>
<keyword evidence="3" id="KW-0456">Lyase</keyword>
<comment type="cofactor">
    <cofactor evidence="1">
        <name>NAD(+)</name>
        <dbReference type="ChEBI" id="CHEBI:57540"/>
    </cofactor>
</comment>
<feature type="domain" description="NAD(P)-binding" evidence="5">
    <location>
        <begin position="129"/>
        <end position="417"/>
    </location>
</feature>
<evidence type="ECO:0000313" key="6">
    <source>
        <dbReference type="EMBL" id="KAG5476806.1"/>
    </source>
</evidence>
<dbReference type="InterPro" id="IPR036291">
    <property type="entry name" value="NAD(P)-bd_dom_sf"/>
</dbReference>
<protein>
    <recommendedName>
        <fullName evidence="5">NAD(P)-binding domain-containing protein</fullName>
    </recommendedName>
</protein>
<dbReference type="EMBL" id="JAFHKP010000026">
    <property type="protein sequence ID" value="KAG5476806.1"/>
    <property type="molecule type" value="Genomic_DNA"/>
</dbReference>
<sequence length="463" mass="49744">MQRNGALVADTGAPLSSTHPQAGTAFCASSPAIEQSGHPTPAAACGEAHARDLLRHLPGHRILVTGGCGFIGSAFIRHILVNAPETVHVFNLDTLEYCAGVHAVLGVLSATGDHGCEASGDGASTSEEESATVTYFSSSSTTSLASRYHFIFGSILDATLVMDTLRTHRVDVIVHMAAQTHVDNSFSRSLLFTEVNVVGTHTLLECARQYGQLTRFLHISTDEVYGETSATAQPASEASTVLCPTNPYAATKAAAEHLVSAYHHSFKLPVLISRGSNAFGPGQYPEKVIPNFIAHALRQERLPIQGDGHHQRSFIYVEDVVRALCTILVRGSVGEVYNVTTDKELSVHELAERVVACVAGDDHDKALAASRTGFDASYVRYVTDRAYNDARYCSEGAKLAALGWVEEVSFDEGLRRTIAWYRGHLWEAGGYWKGGSQVGATAPCSSSPHLSEREKVDESSPYV</sequence>
<dbReference type="RefSeq" id="XP_067692272.1">
    <property type="nucleotide sequence ID" value="XM_067835706.1"/>
</dbReference>
<dbReference type="GO" id="GO:0009225">
    <property type="term" value="P:nucleotide-sugar metabolic process"/>
    <property type="evidence" value="ECO:0007669"/>
    <property type="project" value="InterPro"/>
</dbReference>
<keyword evidence="2" id="KW-0520">NAD</keyword>
<dbReference type="KEGG" id="lenr:94171216"/>
<keyword evidence="7" id="KW-1185">Reference proteome</keyword>
<dbReference type="PANTHER" id="PTHR43000">
    <property type="entry name" value="DTDP-D-GLUCOSE 4,6-DEHYDRATASE-RELATED"/>
    <property type="match status" value="1"/>
</dbReference>
<accession>A0A836GKK0</accession>
<dbReference type="Pfam" id="PF16363">
    <property type="entry name" value="GDP_Man_Dehyd"/>
    <property type="match status" value="1"/>
</dbReference>
<dbReference type="SUPFAM" id="SSF51735">
    <property type="entry name" value="NAD(P)-binding Rossmann-fold domains"/>
    <property type="match status" value="1"/>
</dbReference>
<evidence type="ECO:0000259" key="5">
    <source>
        <dbReference type="Pfam" id="PF16363"/>
    </source>
</evidence>
<gene>
    <name evidence="6" type="ORF">CUR178_03992</name>
</gene>
<comment type="caution">
    <text evidence="6">The sequence shown here is derived from an EMBL/GenBank/DDBJ whole genome shotgun (WGS) entry which is preliminary data.</text>
</comment>
<evidence type="ECO:0000256" key="2">
    <source>
        <dbReference type="ARBA" id="ARBA00023027"/>
    </source>
</evidence>
<feature type="region of interest" description="Disordered" evidence="4">
    <location>
        <begin position="443"/>
        <end position="463"/>
    </location>
</feature>
<dbReference type="Proteomes" id="UP000674179">
    <property type="component" value="Chromosome 26"/>
</dbReference>
<proteinExistence type="predicted"/>
<dbReference type="Gene3D" id="3.90.25.10">
    <property type="entry name" value="UDP-galactose 4-epimerase, domain 1"/>
    <property type="match status" value="1"/>
</dbReference>
<evidence type="ECO:0000313" key="7">
    <source>
        <dbReference type="Proteomes" id="UP000674179"/>
    </source>
</evidence>
<feature type="compositionally biased region" description="Basic and acidic residues" evidence="4">
    <location>
        <begin position="450"/>
        <end position="463"/>
    </location>
</feature>